<comment type="caution">
    <text evidence="1">The sequence shown here is derived from an EMBL/GenBank/DDBJ whole genome shotgun (WGS) entry which is preliminary data.</text>
</comment>
<protein>
    <recommendedName>
        <fullName evidence="3">Bacteriocin</fullName>
    </recommendedName>
</protein>
<dbReference type="GeneID" id="78300668"/>
<evidence type="ECO:0000313" key="1">
    <source>
        <dbReference type="EMBL" id="MEE6128105.1"/>
    </source>
</evidence>
<organism evidence="1 2">
    <name type="scientific">Chryseobacterium arthrosphaerae</name>
    <dbReference type="NCBI Taxonomy" id="651561"/>
    <lineage>
        <taxon>Bacteria</taxon>
        <taxon>Pseudomonadati</taxon>
        <taxon>Bacteroidota</taxon>
        <taxon>Flavobacteriia</taxon>
        <taxon>Flavobacteriales</taxon>
        <taxon>Weeksellaceae</taxon>
        <taxon>Chryseobacterium group</taxon>
        <taxon>Chryseobacterium</taxon>
    </lineage>
</organism>
<name>A0ABU7QZY1_9FLAO</name>
<dbReference type="Proteomes" id="UP001350005">
    <property type="component" value="Unassembled WGS sequence"/>
</dbReference>
<proteinExistence type="predicted"/>
<keyword evidence="2" id="KW-1185">Reference proteome</keyword>
<reference evidence="1 2" key="1">
    <citation type="submission" date="2024-01" db="EMBL/GenBank/DDBJ databases">
        <title>Whole genome of Chryseobacterium arthrosphaerae NNCa 2741.</title>
        <authorList>
            <person name="Boriskina E.V."/>
            <person name="Gordinskaya N.A."/>
            <person name="Kropotov V.S."/>
            <person name="Alekseeva A.E."/>
            <person name="Makhova M.A."/>
            <person name="Kryazhev D.V."/>
            <person name="Shkurkina I.S."/>
        </authorList>
    </citation>
    <scope>NUCLEOTIDE SEQUENCE [LARGE SCALE GENOMIC DNA]</scope>
    <source>
        <strain evidence="1 2">NNCa 2741</strain>
    </source>
</reference>
<sequence length="55" mass="5894">MKNLHKSKLSRAQLKKVSGNGIIIGGNCSYECCPTDGRPSCPGLICPDVLCPQYV</sequence>
<evidence type="ECO:0000313" key="2">
    <source>
        <dbReference type="Proteomes" id="UP001350005"/>
    </source>
</evidence>
<evidence type="ECO:0008006" key="3">
    <source>
        <dbReference type="Google" id="ProtNLM"/>
    </source>
</evidence>
<dbReference type="EMBL" id="JAZGJU010000023">
    <property type="protein sequence ID" value="MEE6128105.1"/>
    <property type="molecule type" value="Genomic_DNA"/>
</dbReference>
<dbReference type="RefSeq" id="WP_165602488.1">
    <property type="nucleotide sequence ID" value="NZ_CP033811.1"/>
</dbReference>
<accession>A0ABU7QZY1</accession>
<gene>
    <name evidence="1" type="ORF">V2E39_11990</name>
</gene>